<dbReference type="STRING" id="1331007.AALB_2526"/>
<dbReference type="EMBL" id="BARX01000016">
    <property type="protein sequence ID" value="GAD02446.1"/>
    <property type="molecule type" value="Genomic_DNA"/>
</dbReference>
<dbReference type="PANTHER" id="PTHR30118:SF6">
    <property type="entry name" value="HTH-TYPE TRANSCRIPTIONAL REGULATOR LEUO"/>
    <property type="match status" value="1"/>
</dbReference>
<keyword evidence="7" id="KW-1185">Reference proteome</keyword>
<dbReference type="SUPFAM" id="SSF46785">
    <property type="entry name" value="Winged helix' DNA-binding domain"/>
    <property type="match status" value="1"/>
</dbReference>
<keyword evidence="3" id="KW-0238">DNA-binding</keyword>
<dbReference type="OrthoDB" id="6621790at2"/>
<protein>
    <submittedName>
        <fullName evidence="6">Transcriptional regulator</fullName>
    </submittedName>
</protein>
<evidence type="ECO:0000256" key="1">
    <source>
        <dbReference type="ARBA" id="ARBA00009437"/>
    </source>
</evidence>
<evidence type="ECO:0000259" key="5">
    <source>
        <dbReference type="PROSITE" id="PS50931"/>
    </source>
</evidence>
<reference evidence="6" key="1">
    <citation type="journal article" date="2013" name="Genome Announc.">
        <title>Draft Genome Sequence of Agarivorans albus Strain MKT 106T, an Agarolytic Marine Bacterium.</title>
        <authorList>
            <person name="Yasuike M."/>
            <person name="Nakamura Y."/>
            <person name="Kai W."/>
            <person name="Fujiwara A."/>
            <person name="Fukui Y."/>
            <person name="Satomi M."/>
            <person name="Sano M."/>
        </authorList>
    </citation>
    <scope>NUCLEOTIDE SEQUENCE [LARGE SCALE GENOMIC DNA]</scope>
</reference>
<keyword evidence="4" id="KW-0804">Transcription</keyword>
<keyword evidence="2" id="KW-0805">Transcription regulation</keyword>
<comment type="similarity">
    <text evidence="1">Belongs to the LysR transcriptional regulatory family.</text>
</comment>
<gene>
    <name evidence="6" type="ORF">AALB_2526</name>
</gene>
<dbReference type="InterPro" id="IPR005119">
    <property type="entry name" value="LysR_subst-bd"/>
</dbReference>
<dbReference type="Gene3D" id="3.40.190.10">
    <property type="entry name" value="Periplasmic binding protein-like II"/>
    <property type="match status" value="2"/>
</dbReference>
<name>R9PTH8_AGAAL</name>
<accession>R9PTH8</accession>
<dbReference type="PROSITE" id="PS50931">
    <property type="entry name" value="HTH_LYSR"/>
    <property type="match status" value="1"/>
</dbReference>
<evidence type="ECO:0000256" key="4">
    <source>
        <dbReference type="ARBA" id="ARBA00023163"/>
    </source>
</evidence>
<sequence>MHNDIPKYNLLAAFAAVMEHGSLSKAAEHLNTNQSTISTMLGRLKNEVQQELFIRSGRGVAPTNYSVNLYAQIQEPLQQLNSVFHSFGQFDAAHSKRNFVITAPEHLQWVLLDQFAKLPNKNISLEVFDQPVYEENIYDALITQEYDLMIDILPPKEPSLNSQKLYDGDFVVVCSQDHPRIQGSLSEAQYMQEEHAVLERKRQHLYTMSHYTNIDLSKRRVAYHGGSLFSNIMMCSQSHYLSAVPLSMALQFEERLQLQVFRPPFEFKPVSNYLIWPKKVTQDPANTWLRNELINIANKIEEYMQENFQ</sequence>
<evidence type="ECO:0000313" key="6">
    <source>
        <dbReference type="EMBL" id="GAD02446.1"/>
    </source>
</evidence>
<dbReference type="Proteomes" id="UP000014461">
    <property type="component" value="Unassembled WGS sequence"/>
</dbReference>
<dbReference type="Pfam" id="PF03466">
    <property type="entry name" value="LysR_substrate"/>
    <property type="match status" value="1"/>
</dbReference>
<dbReference type="InterPro" id="IPR050389">
    <property type="entry name" value="LysR-type_TF"/>
</dbReference>
<dbReference type="InterPro" id="IPR000847">
    <property type="entry name" value="LysR_HTH_N"/>
</dbReference>
<comment type="caution">
    <text evidence="6">The sequence shown here is derived from an EMBL/GenBank/DDBJ whole genome shotgun (WGS) entry which is preliminary data.</text>
</comment>
<evidence type="ECO:0000256" key="2">
    <source>
        <dbReference type="ARBA" id="ARBA00023015"/>
    </source>
</evidence>
<dbReference type="InterPro" id="IPR036388">
    <property type="entry name" value="WH-like_DNA-bd_sf"/>
</dbReference>
<dbReference type="Gene3D" id="1.10.10.10">
    <property type="entry name" value="Winged helix-like DNA-binding domain superfamily/Winged helix DNA-binding domain"/>
    <property type="match status" value="1"/>
</dbReference>
<dbReference type="RefSeq" id="WP_016402213.1">
    <property type="nucleotide sequence ID" value="NZ_BARX01000016.1"/>
</dbReference>
<evidence type="ECO:0000256" key="3">
    <source>
        <dbReference type="ARBA" id="ARBA00023125"/>
    </source>
</evidence>
<dbReference type="PANTHER" id="PTHR30118">
    <property type="entry name" value="HTH-TYPE TRANSCRIPTIONAL REGULATOR LEUO-RELATED"/>
    <property type="match status" value="1"/>
</dbReference>
<feature type="domain" description="HTH lysR-type" evidence="5">
    <location>
        <begin position="6"/>
        <end position="63"/>
    </location>
</feature>
<dbReference type="InterPro" id="IPR036390">
    <property type="entry name" value="WH_DNA-bd_sf"/>
</dbReference>
<dbReference type="GO" id="GO:0003677">
    <property type="term" value="F:DNA binding"/>
    <property type="evidence" value="ECO:0007669"/>
    <property type="project" value="UniProtKB-KW"/>
</dbReference>
<organism evidence="6 7">
    <name type="scientific">Agarivorans albus MKT 106</name>
    <dbReference type="NCBI Taxonomy" id="1331007"/>
    <lineage>
        <taxon>Bacteria</taxon>
        <taxon>Pseudomonadati</taxon>
        <taxon>Pseudomonadota</taxon>
        <taxon>Gammaproteobacteria</taxon>
        <taxon>Alteromonadales</taxon>
        <taxon>Alteromonadaceae</taxon>
        <taxon>Agarivorans</taxon>
    </lineage>
</organism>
<evidence type="ECO:0000313" key="7">
    <source>
        <dbReference type="Proteomes" id="UP000014461"/>
    </source>
</evidence>
<dbReference type="GO" id="GO:0003700">
    <property type="term" value="F:DNA-binding transcription factor activity"/>
    <property type="evidence" value="ECO:0007669"/>
    <property type="project" value="InterPro"/>
</dbReference>
<dbReference type="Pfam" id="PF00126">
    <property type="entry name" value="HTH_1"/>
    <property type="match status" value="1"/>
</dbReference>
<dbReference type="AlphaFoldDB" id="R9PTH8"/>
<dbReference type="SUPFAM" id="SSF53850">
    <property type="entry name" value="Periplasmic binding protein-like II"/>
    <property type="match status" value="1"/>
</dbReference>
<proteinExistence type="inferred from homology"/>